<dbReference type="CDD" id="cd01948">
    <property type="entry name" value="EAL"/>
    <property type="match status" value="1"/>
</dbReference>
<dbReference type="Gene3D" id="3.30.70.270">
    <property type="match status" value="1"/>
</dbReference>
<sequence>MSATPPVKRPKSRKALNAANLEALGPERLAAILMDEADGRPLIKGRLRLELAAAMGPEALRDELLKRHEPLQFSRTRIHWRKQKEFRRDLELQRRTIVGPLAEANPALALELLLKFVALERGLLSRATDAKGEMAEIFSTALADLPAVAAQVDALDALWLASYVLWGAAALHPSMRALSRPYDATLPRIRARDVVALGFVSMIGPTLIAWELATGRPLHLWPAIVAGTLMITLLTVRVVQMVRDLQDHARRLDQLAGTDFVTGLMNRQRFVSHLGAVLAGARRDGAGLLLVDLERFTEINNVLGHQTGDAILRAVGGRLVEIAGDRGVVARLGGDTFAVLCRRITSGADVLPVAAAILGSLNRPYELPGMTVAVEARIGVLLLTERVVDADVALTCVDAAASAARTRPDRIAEYDERATAAENHASLLAGELPRALQNGELVLHYQPQVRVRDGRVLAVEALARWQHPQHGLLGPDLFIGPAEQTGLIGPLTHHVLDLALAQCATWQRDGHDLAVAVNLSVRNLLDPHLVDDVTAALERHGLAASSLELEITESAAMVDPRRSMRTLAALDRMGVTLSVDDFGTGHSSLGYLHQLPVRRLKIDRSFVTNLLTDEASDAIVRSTIELATALHLDVVAEGVEDDDTFLRLRDLRCASAQGFGLGRPVPGELVPALVARIEGRLPAVLDRSRLAPHAGFDPTRSAPVTSG</sequence>
<dbReference type="Pfam" id="PF00990">
    <property type="entry name" value="GGDEF"/>
    <property type="match status" value="1"/>
</dbReference>
<dbReference type="InterPro" id="IPR052155">
    <property type="entry name" value="Biofilm_reg_signaling"/>
</dbReference>
<dbReference type="InterPro" id="IPR049245">
    <property type="entry name" value="DUF6880"/>
</dbReference>
<dbReference type="SUPFAM" id="SSF141868">
    <property type="entry name" value="EAL domain-like"/>
    <property type="match status" value="1"/>
</dbReference>
<dbReference type="InterPro" id="IPR000160">
    <property type="entry name" value="GGDEF_dom"/>
</dbReference>
<dbReference type="PROSITE" id="PS50887">
    <property type="entry name" value="GGDEF"/>
    <property type="match status" value="1"/>
</dbReference>
<proteinExistence type="predicted"/>
<dbReference type="InterPro" id="IPR043128">
    <property type="entry name" value="Rev_trsase/Diguanyl_cyclase"/>
</dbReference>
<dbReference type="CDD" id="cd01949">
    <property type="entry name" value="GGDEF"/>
    <property type="match status" value="1"/>
</dbReference>
<dbReference type="Gene3D" id="3.20.20.450">
    <property type="entry name" value="EAL domain"/>
    <property type="match status" value="1"/>
</dbReference>
<dbReference type="EMBL" id="MLJW01002123">
    <property type="protein sequence ID" value="OIQ75580.1"/>
    <property type="molecule type" value="Genomic_DNA"/>
</dbReference>
<protein>
    <submittedName>
        <fullName evidence="3">Phytochrome-like protein cph2</fullName>
    </submittedName>
</protein>
<organism evidence="3">
    <name type="scientific">mine drainage metagenome</name>
    <dbReference type="NCBI Taxonomy" id="410659"/>
    <lineage>
        <taxon>unclassified sequences</taxon>
        <taxon>metagenomes</taxon>
        <taxon>ecological metagenomes</taxon>
    </lineage>
</organism>
<dbReference type="SUPFAM" id="SSF55073">
    <property type="entry name" value="Nucleotide cyclase"/>
    <property type="match status" value="1"/>
</dbReference>
<dbReference type="SMART" id="SM00052">
    <property type="entry name" value="EAL"/>
    <property type="match status" value="1"/>
</dbReference>
<dbReference type="NCBIfam" id="TIGR00254">
    <property type="entry name" value="GGDEF"/>
    <property type="match status" value="1"/>
</dbReference>
<dbReference type="SMART" id="SM00267">
    <property type="entry name" value="GGDEF"/>
    <property type="match status" value="1"/>
</dbReference>
<name>A0A1J5Q6S1_9ZZZZ</name>
<evidence type="ECO:0000259" key="2">
    <source>
        <dbReference type="PROSITE" id="PS50887"/>
    </source>
</evidence>
<feature type="domain" description="GGDEF" evidence="2">
    <location>
        <begin position="284"/>
        <end position="416"/>
    </location>
</feature>
<evidence type="ECO:0000259" key="1">
    <source>
        <dbReference type="PROSITE" id="PS50883"/>
    </source>
</evidence>
<dbReference type="PROSITE" id="PS50883">
    <property type="entry name" value="EAL"/>
    <property type="match status" value="1"/>
</dbReference>
<feature type="domain" description="EAL" evidence="1">
    <location>
        <begin position="425"/>
        <end position="678"/>
    </location>
</feature>
<accession>A0A1J5Q6S1</accession>
<evidence type="ECO:0000313" key="3">
    <source>
        <dbReference type="EMBL" id="OIQ75580.1"/>
    </source>
</evidence>
<reference evidence="3" key="1">
    <citation type="submission" date="2016-10" db="EMBL/GenBank/DDBJ databases">
        <title>Sequence of Gallionella enrichment culture.</title>
        <authorList>
            <person name="Poehlein A."/>
            <person name="Muehling M."/>
            <person name="Daniel R."/>
        </authorList>
    </citation>
    <scope>NUCLEOTIDE SEQUENCE</scope>
</reference>
<dbReference type="AlphaFoldDB" id="A0A1J5Q6S1"/>
<dbReference type="InterPro" id="IPR029787">
    <property type="entry name" value="Nucleotide_cyclase"/>
</dbReference>
<dbReference type="PANTHER" id="PTHR44757:SF2">
    <property type="entry name" value="BIOFILM ARCHITECTURE MAINTENANCE PROTEIN MBAA"/>
    <property type="match status" value="1"/>
</dbReference>
<gene>
    <name evidence="3" type="primary">cph2_82</name>
    <name evidence="3" type="ORF">GALL_427510</name>
</gene>
<dbReference type="InterPro" id="IPR001633">
    <property type="entry name" value="EAL_dom"/>
</dbReference>
<dbReference type="Pfam" id="PF21810">
    <property type="entry name" value="DUF6880"/>
    <property type="match status" value="1"/>
</dbReference>
<dbReference type="InterPro" id="IPR035919">
    <property type="entry name" value="EAL_sf"/>
</dbReference>
<dbReference type="PANTHER" id="PTHR44757">
    <property type="entry name" value="DIGUANYLATE CYCLASE DGCP"/>
    <property type="match status" value="1"/>
</dbReference>
<comment type="caution">
    <text evidence="3">The sequence shown here is derived from an EMBL/GenBank/DDBJ whole genome shotgun (WGS) entry which is preliminary data.</text>
</comment>
<dbReference type="Pfam" id="PF00563">
    <property type="entry name" value="EAL"/>
    <property type="match status" value="1"/>
</dbReference>